<dbReference type="GeneID" id="119731855"/>
<feature type="compositionally biased region" description="Acidic residues" evidence="2">
    <location>
        <begin position="884"/>
        <end position="893"/>
    </location>
</feature>
<dbReference type="InterPro" id="IPR022771">
    <property type="entry name" value="WAPL_C"/>
</dbReference>
<accession>A0A914AB31</accession>
<feature type="compositionally biased region" description="Polar residues" evidence="2">
    <location>
        <begin position="285"/>
        <end position="307"/>
    </location>
</feature>
<feature type="compositionally biased region" description="Low complexity" evidence="2">
    <location>
        <begin position="225"/>
        <end position="248"/>
    </location>
</feature>
<evidence type="ECO:0000256" key="1">
    <source>
        <dbReference type="ARBA" id="ARBA00006854"/>
    </source>
</evidence>
<organism evidence="4 5">
    <name type="scientific">Patiria miniata</name>
    <name type="common">Bat star</name>
    <name type="synonym">Asterina miniata</name>
    <dbReference type="NCBI Taxonomy" id="46514"/>
    <lineage>
        <taxon>Eukaryota</taxon>
        <taxon>Metazoa</taxon>
        <taxon>Echinodermata</taxon>
        <taxon>Eleutherozoa</taxon>
        <taxon>Asterozoa</taxon>
        <taxon>Asteroidea</taxon>
        <taxon>Valvatacea</taxon>
        <taxon>Valvatida</taxon>
        <taxon>Asterinidae</taxon>
        <taxon>Patiria</taxon>
    </lineage>
</organism>
<dbReference type="AlphaFoldDB" id="A0A914AB31"/>
<name>A0A914AB31_PATMI</name>
<dbReference type="InterPro" id="IPR039874">
    <property type="entry name" value="WAPL"/>
</dbReference>
<proteinExistence type="inferred from homology"/>
<feature type="compositionally biased region" description="Polar residues" evidence="2">
    <location>
        <begin position="405"/>
        <end position="416"/>
    </location>
</feature>
<evidence type="ECO:0000313" key="4">
    <source>
        <dbReference type="EnsemblMetazoa" id="XP_038061067.1"/>
    </source>
</evidence>
<evidence type="ECO:0000259" key="3">
    <source>
        <dbReference type="PROSITE" id="PS51271"/>
    </source>
</evidence>
<feature type="compositionally biased region" description="Polar residues" evidence="2">
    <location>
        <begin position="44"/>
        <end position="54"/>
    </location>
</feature>
<comment type="similarity">
    <text evidence="1">Belongs to the WAPL family.</text>
</comment>
<feature type="compositionally biased region" description="Polar residues" evidence="2">
    <location>
        <begin position="249"/>
        <end position="268"/>
    </location>
</feature>
<dbReference type="PANTHER" id="PTHR22100:SF13">
    <property type="entry name" value="WINGS APART-LIKE PROTEIN HOMOLOG"/>
    <property type="match status" value="1"/>
</dbReference>
<feature type="region of interest" description="Disordered" evidence="2">
    <location>
        <begin position="285"/>
        <end position="433"/>
    </location>
</feature>
<dbReference type="InterPro" id="IPR011989">
    <property type="entry name" value="ARM-like"/>
</dbReference>
<dbReference type="Pfam" id="PF07814">
    <property type="entry name" value="WAPL"/>
    <property type="match status" value="1"/>
</dbReference>
<dbReference type="EnsemblMetazoa" id="XM_038205139.1">
    <property type="protein sequence ID" value="XP_038061067.1"/>
    <property type="gene ID" value="LOC119731855"/>
</dbReference>
<dbReference type="PANTHER" id="PTHR22100">
    <property type="entry name" value="WINGS APART-LIKE PROTEIN HOMOLOG"/>
    <property type="match status" value="1"/>
</dbReference>
<feature type="domain" description="WAPL" evidence="3">
    <location>
        <begin position="453"/>
        <end position="988"/>
    </location>
</feature>
<protein>
    <recommendedName>
        <fullName evidence="3">WAPL domain-containing protein</fullName>
    </recommendedName>
</protein>
<feature type="region of interest" description="Disordered" evidence="2">
    <location>
        <begin position="871"/>
        <end position="894"/>
    </location>
</feature>
<feature type="region of interest" description="Disordered" evidence="2">
    <location>
        <begin position="1"/>
        <end position="273"/>
    </location>
</feature>
<dbReference type="RefSeq" id="XP_038061067.1">
    <property type="nucleotide sequence ID" value="XM_038205139.1"/>
</dbReference>
<dbReference type="FunFam" id="1.25.10.10:FF:000374">
    <property type="entry name" value="Protein wings apart-like"/>
    <property type="match status" value="1"/>
</dbReference>
<dbReference type="Proteomes" id="UP000887568">
    <property type="component" value="Unplaced"/>
</dbReference>
<dbReference type="InterPro" id="IPR012502">
    <property type="entry name" value="WAPL_dom"/>
</dbReference>
<dbReference type="OrthoDB" id="78088at2759"/>
<feature type="compositionally biased region" description="Polar residues" evidence="2">
    <location>
        <begin position="7"/>
        <end position="23"/>
    </location>
</feature>
<feature type="compositionally biased region" description="Basic and acidic residues" evidence="2">
    <location>
        <begin position="384"/>
        <end position="395"/>
    </location>
</feature>
<feature type="compositionally biased region" description="Acidic residues" evidence="2">
    <location>
        <begin position="326"/>
        <end position="337"/>
    </location>
</feature>
<feature type="compositionally biased region" description="Basic and acidic residues" evidence="2">
    <location>
        <begin position="348"/>
        <end position="357"/>
    </location>
</feature>
<keyword evidence="5" id="KW-1185">Reference proteome</keyword>
<dbReference type="CTD" id="23063"/>
<reference evidence="4" key="1">
    <citation type="submission" date="2022-11" db="UniProtKB">
        <authorList>
            <consortium name="EnsemblMetazoa"/>
        </authorList>
    </citation>
    <scope>IDENTIFICATION</scope>
</reference>
<sequence>MPRYGSKTYSRTLRAGTTSNTQFDELFTDSSVRRRPVTRSSPTKGSQMKTSPMKSHNAVVKQVTSGNAVRSARNSEQPDTLSSPKRRRLDSGNDDPFSFSSDDDASRSPIKKNDVRTVTSPNKLSGLDNQPALRQTRASSAQALADSKIQTRSSGNSKPITLADRTKKQTSIMRYVKKLPQGENDRSATNQQTSVLPNSNDAMRTIAAPPTTKSAKPYPKPTSTNSVESLSQVSNSSESSSALYSLNSTPNSGGMSPTQVLNSITSQPSSSEEGSILLLSDGEYNQPTATTAQSQVSHRTSSKPSQASKHEQVNLASVENSKDEFDFTDSDESDDEYSLQPPNAIAGFKDKNQDAKKIFNSPKKSPAKARYNARSWNAPTSPEEPEKNNVAEKPKSQPSLKKWQSDPSNKASTSGYSGRGARPGVRGGAKGLTRQVTYPTKVNHSIVTSLKCDKQEKGLYTVVQHVKQATQCQESGESQQYADDIEYLRDGLEPIASTSTRCLSTISLVEKCAAPAFRLHLRAHGTISKLFAALRDADHFPSLALCTSGLMYMLSRDRLNMDLDRDSLDLLVRLLSVESEMTSDQWTETKKQDYDRTKEKLRSILEEVPNTCSMAKDLDLDGLSSEYLAMESLLSLTSRRAGEWFKEELRQVGGLDHIADTVIGVGEKLATLTPGTDPANLELIERLSGCLRVLENVTFLNTENQQYLLELNDCSLVKAFASMLPLCAQRVESCRDQERTLRLGKEKTPGGKMRLCLLALLRVLLNITHDNEWGSMKVGEQSGMISNTLFCVLQVAQHIAHDQRFDLLVLSLGVLINLVEHCPGNAKILTNTMTSYSYDAQKDEKDKFTNREEVCSLEALTQLFMQRYRAASRAEREPEPGEEPHEDEDEDYSEAQAGLEWVEIETSGTGGPNDLTEEEIKRSVSKVLHTAGKHMEDSIVASYTALLIGCLVKDNHMNVTRVRSFLPDGDFNCMVQMLQKFLSFIELTNAAGNTGSKSISKIIEVLDHL</sequence>
<feature type="compositionally biased region" description="Polar residues" evidence="2">
    <location>
        <begin position="132"/>
        <end position="159"/>
    </location>
</feature>
<dbReference type="OMA" id="KSMQCVI"/>
<feature type="compositionally biased region" description="Polar residues" evidence="2">
    <location>
        <begin position="187"/>
        <end position="202"/>
    </location>
</feature>
<dbReference type="PROSITE" id="PS51271">
    <property type="entry name" value="WAPL"/>
    <property type="match status" value="1"/>
</dbReference>
<feature type="compositionally biased region" description="Basic and acidic residues" evidence="2">
    <location>
        <begin position="872"/>
        <end position="883"/>
    </location>
</feature>
<evidence type="ECO:0000256" key="2">
    <source>
        <dbReference type="SAM" id="MobiDB-lite"/>
    </source>
</evidence>
<evidence type="ECO:0000313" key="5">
    <source>
        <dbReference type="Proteomes" id="UP000887568"/>
    </source>
</evidence>
<dbReference type="Gene3D" id="1.25.10.10">
    <property type="entry name" value="Leucine-rich Repeat Variant"/>
    <property type="match status" value="1"/>
</dbReference>
<feature type="compositionally biased region" description="Polar residues" evidence="2">
    <location>
        <begin position="62"/>
        <end position="83"/>
    </location>
</feature>